<comment type="caution">
    <text evidence="2">The sequence shown here is derived from an EMBL/GenBank/DDBJ whole genome shotgun (WGS) entry which is preliminary data.</text>
</comment>
<gene>
    <name evidence="2" type="ORF">NC653_014489</name>
</gene>
<name>A0AAD6W3X9_9ROSI</name>
<dbReference type="AlphaFoldDB" id="A0AAD6W3X9"/>
<evidence type="ECO:0000313" key="3">
    <source>
        <dbReference type="Proteomes" id="UP001164929"/>
    </source>
</evidence>
<protein>
    <submittedName>
        <fullName evidence="2">Uncharacterized protein</fullName>
    </submittedName>
</protein>
<reference evidence="2" key="1">
    <citation type="journal article" date="2023" name="Mol. Ecol. Resour.">
        <title>Chromosome-level genome assembly of a triploid poplar Populus alba 'Berolinensis'.</title>
        <authorList>
            <person name="Chen S."/>
            <person name="Yu Y."/>
            <person name="Wang X."/>
            <person name="Wang S."/>
            <person name="Zhang T."/>
            <person name="Zhou Y."/>
            <person name="He R."/>
            <person name="Meng N."/>
            <person name="Wang Y."/>
            <person name="Liu W."/>
            <person name="Liu Z."/>
            <person name="Liu J."/>
            <person name="Guo Q."/>
            <person name="Huang H."/>
            <person name="Sederoff R.R."/>
            <person name="Wang G."/>
            <person name="Qu G."/>
            <person name="Chen S."/>
        </authorList>
    </citation>
    <scope>NUCLEOTIDE SEQUENCE</scope>
    <source>
        <strain evidence="2">SC-2020</strain>
    </source>
</reference>
<keyword evidence="3" id="KW-1185">Reference proteome</keyword>
<proteinExistence type="predicted"/>
<sequence>MESSRQEIGAGFVLFVIFSACLSDVKARESPEFPKKKKQDDYATGTSGHSVDMVNKSIRTISISSQAKLSSLLPPKSFAESLNLEVLNISIENIGIHVNLPVTSSGCNGATTSSNGGWIHRWTFDLPLLEKSQGQQQDFSCPMLNAASSSNNSSKVQCFCNLTFLKDVKTLMRAMSLVLAQSPRFAEMRLAAGVAIDMCSENLQLQWASQVWPSVSNPSNETWFYLSCETNGT</sequence>
<dbReference type="PROSITE" id="PS51257">
    <property type="entry name" value="PROKAR_LIPOPROTEIN"/>
    <property type="match status" value="1"/>
</dbReference>
<dbReference type="Proteomes" id="UP001164929">
    <property type="component" value="Chromosome 5"/>
</dbReference>
<dbReference type="EMBL" id="JAQIZT010000005">
    <property type="protein sequence ID" value="KAJ6998310.1"/>
    <property type="molecule type" value="Genomic_DNA"/>
</dbReference>
<accession>A0AAD6W3X9</accession>
<evidence type="ECO:0000256" key="1">
    <source>
        <dbReference type="SAM" id="SignalP"/>
    </source>
</evidence>
<organism evidence="2 3">
    <name type="scientific">Populus alba x Populus x berolinensis</name>
    <dbReference type="NCBI Taxonomy" id="444605"/>
    <lineage>
        <taxon>Eukaryota</taxon>
        <taxon>Viridiplantae</taxon>
        <taxon>Streptophyta</taxon>
        <taxon>Embryophyta</taxon>
        <taxon>Tracheophyta</taxon>
        <taxon>Spermatophyta</taxon>
        <taxon>Magnoliopsida</taxon>
        <taxon>eudicotyledons</taxon>
        <taxon>Gunneridae</taxon>
        <taxon>Pentapetalae</taxon>
        <taxon>rosids</taxon>
        <taxon>fabids</taxon>
        <taxon>Malpighiales</taxon>
        <taxon>Salicaceae</taxon>
        <taxon>Saliceae</taxon>
        <taxon>Populus</taxon>
    </lineage>
</organism>
<feature type="chain" id="PRO_5042154144" evidence="1">
    <location>
        <begin position="28"/>
        <end position="233"/>
    </location>
</feature>
<keyword evidence="1" id="KW-0732">Signal</keyword>
<evidence type="ECO:0000313" key="2">
    <source>
        <dbReference type="EMBL" id="KAJ6998310.1"/>
    </source>
</evidence>
<feature type="signal peptide" evidence="1">
    <location>
        <begin position="1"/>
        <end position="27"/>
    </location>
</feature>